<accession>A0A286M325</accession>
<sequence>MIPAPYSVPVTGTVISPVVVLVYISEPETVTIPVLMVPEFVVVVVIYTF</sequence>
<keyword evidence="1" id="KW-1133">Transmembrane helix</keyword>
<dbReference type="KEGG" id="gbe:GbCGDNIH1_5079"/>
<evidence type="ECO:0000256" key="1">
    <source>
        <dbReference type="SAM" id="Phobius"/>
    </source>
</evidence>
<dbReference type="Proteomes" id="UP000001963">
    <property type="component" value="Chromosome"/>
</dbReference>
<keyword evidence="3" id="KW-1185">Reference proteome</keyword>
<feature type="transmembrane region" description="Helical" evidence="1">
    <location>
        <begin position="6"/>
        <end position="24"/>
    </location>
</feature>
<organism evidence="2 3">
    <name type="scientific">Granulibacter bethesdensis (strain ATCC BAA-1260 / CGDNIH1)</name>
    <dbReference type="NCBI Taxonomy" id="391165"/>
    <lineage>
        <taxon>Bacteria</taxon>
        <taxon>Pseudomonadati</taxon>
        <taxon>Pseudomonadota</taxon>
        <taxon>Alphaproteobacteria</taxon>
        <taxon>Acetobacterales</taxon>
        <taxon>Acetobacteraceae</taxon>
        <taxon>Granulibacter</taxon>
    </lineage>
</organism>
<dbReference type="EMBL" id="CP000394">
    <property type="protein sequence ID" value="ASV62424.1"/>
    <property type="molecule type" value="Genomic_DNA"/>
</dbReference>
<feature type="transmembrane region" description="Helical" evidence="1">
    <location>
        <begin position="31"/>
        <end position="48"/>
    </location>
</feature>
<keyword evidence="1" id="KW-0472">Membrane</keyword>
<dbReference type="AlphaFoldDB" id="A0A286M325"/>
<gene>
    <name evidence="2" type="ordered locus">GbCGDNIH1_5079</name>
</gene>
<reference evidence="2 3" key="1">
    <citation type="journal article" date="2007" name="J. Bacteriol.">
        <title>Genome sequence analysis of the emerging human pathogenic acetic acid bacterium Granulibacter bethesdensis.</title>
        <authorList>
            <person name="Greenberg D.E."/>
            <person name="Porcella S.F."/>
            <person name="Zelazny A.M."/>
            <person name="Virtaneva K."/>
            <person name="Sturdevant D.E."/>
            <person name="Kupko J.J.III."/>
            <person name="Barbian K.D."/>
            <person name="Babar A."/>
            <person name="Dorward D.W."/>
            <person name="Holland S.M."/>
        </authorList>
    </citation>
    <scope>NUCLEOTIDE SEQUENCE [LARGE SCALE GENOMIC DNA]</scope>
    <source>
        <strain evidence="3">ATCC BAA-1260 / CGDNIH1</strain>
    </source>
</reference>
<protein>
    <submittedName>
        <fullName evidence="2">Uncharacterized protein</fullName>
    </submittedName>
</protein>
<evidence type="ECO:0000313" key="2">
    <source>
        <dbReference type="EMBL" id="ASV62424.1"/>
    </source>
</evidence>
<evidence type="ECO:0000313" key="3">
    <source>
        <dbReference type="Proteomes" id="UP000001963"/>
    </source>
</evidence>
<keyword evidence="1" id="KW-0812">Transmembrane</keyword>
<name>A0A286M325_GRABC</name>
<proteinExistence type="predicted"/>